<organism evidence="10 11">
    <name type="scientific">Enterococcus faecalis TX4248</name>
    <dbReference type="NCBI Taxonomy" id="749495"/>
    <lineage>
        <taxon>Bacteria</taxon>
        <taxon>Bacillati</taxon>
        <taxon>Bacillota</taxon>
        <taxon>Bacilli</taxon>
        <taxon>Lactobacillales</taxon>
        <taxon>Enterococcaceae</taxon>
        <taxon>Enterococcus</taxon>
    </lineage>
</organism>
<dbReference type="PANTHER" id="PTHR45866:SF1">
    <property type="entry name" value="DNA GYRASE SUBUNIT B, MITOCHONDRIAL"/>
    <property type="match status" value="1"/>
</dbReference>
<comment type="catalytic activity">
    <reaction evidence="1">
        <text>ATP-dependent breakage, passage and rejoining of double-stranded DNA.</text>
        <dbReference type="EC" id="5.6.2.2"/>
    </reaction>
</comment>
<sequence length="342" mass="39458">MSVAHLLTVLENDEFIERIQKRPEAFIGTTGLVGLENLLVQTINGLLEFFIEKNQGKIAIQLSRQQISFQVSSTRPLVFEQKQVDLEPPFLYLSVLQAFSKQVGISIDQEKQRTIFIYHQGQLKKRLLLPIEETQERIEVLFWPDTQIFGTESLSYMRVLQQCQQIAMLNPGLKILLTQEEEQKNLCYYPKGLSNYLFEKDNPLTRKAAPIIQAKQTELALVQFILSKNHAPQVQKTFVNGHYPSLGGTHYEGFLDGVVAAFNQFLEEQHYSLSVTADSFLAEFDFVLAITIPKPRYTDATKTILRNTELYEVVKEVVFDELQHYFQRHPKWLEQGRSEGNE</sequence>
<keyword evidence="7" id="KW-0238">DNA-binding</keyword>
<keyword evidence="5" id="KW-0067">ATP-binding</keyword>
<feature type="domain" description="DNA topoisomerase type IIA subunit B" evidence="9">
    <location>
        <begin position="220"/>
        <end position="333"/>
    </location>
</feature>
<keyword evidence="6" id="KW-0799">Topoisomerase</keyword>
<dbReference type="InterPro" id="IPR014721">
    <property type="entry name" value="Ribsml_uS5_D2-typ_fold_subgr"/>
</dbReference>
<dbReference type="InterPro" id="IPR036890">
    <property type="entry name" value="HATPase_C_sf"/>
</dbReference>
<evidence type="ECO:0000256" key="7">
    <source>
        <dbReference type="ARBA" id="ARBA00023125"/>
    </source>
</evidence>
<dbReference type="HOGENOM" id="CLU_825712_0_0_9"/>
<keyword evidence="4" id="KW-0547">Nucleotide-binding</keyword>
<dbReference type="RefSeq" id="WP_002355719.1">
    <property type="nucleotide sequence ID" value="NZ_GL454411.1"/>
</dbReference>
<reference evidence="10 11" key="1">
    <citation type="submission" date="2010-07" db="EMBL/GenBank/DDBJ databases">
        <authorList>
            <person name="Sid Ahmed O."/>
        </authorList>
    </citation>
    <scope>NUCLEOTIDE SEQUENCE [LARGE SCALE GENOMIC DNA]</scope>
    <source>
        <strain evidence="10 11">TX4248</strain>
    </source>
</reference>
<evidence type="ECO:0000313" key="10">
    <source>
        <dbReference type="EMBL" id="EFM84089.1"/>
    </source>
</evidence>
<dbReference type="Proteomes" id="UP000004846">
    <property type="component" value="Unassembled WGS sequence"/>
</dbReference>
<gene>
    <name evidence="10" type="ORF">HMPREF9498_00064</name>
</gene>
<evidence type="ECO:0000256" key="3">
    <source>
        <dbReference type="ARBA" id="ARBA00012895"/>
    </source>
</evidence>
<evidence type="ECO:0000256" key="8">
    <source>
        <dbReference type="ARBA" id="ARBA00023235"/>
    </source>
</evidence>
<evidence type="ECO:0000256" key="5">
    <source>
        <dbReference type="ARBA" id="ARBA00022840"/>
    </source>
</evidence>
<dbReference type="GO" id="GO:0003677">
    <property type="term" value="F:DNA binding"/>
    <property type="evidence" value="ECO:0007669"/>
    <property type="project" value="UniProtKB-KW"/>
</dbReference>
<dbReference type="SMR" id="A0A125W9M4"/>
<dbReference type="InterPro" id="IPR013506">
    <property type="entry name" value="Topo_IIA_bsu_dom2"/>
</dbReference>
<dbReference type="GO" id="GO:0003918">
    <property type="term" value="F:DNA topoisomerase type II (double strand cut, ATP-hydrolyzing) activity"/>
    <property type="evidence" value="ECO:0007669"/>
    <property type="project" value="UniProtKB-EC"/>
</dbReference>
<protein>
    <recommendedName>
        <fullName evidence="3">DNA topoisomerase (ATP-hydrolyzing)</fullName>
        <ecNumber evidence="3">5.6.2.2</ecNumber>
    </recommendedName>
</protein>
<dbReference type="SUPFAM" id="SSF55874">
    <property type="entry name" value="ATPase domain of HSP90 chaperone/DNA topoisomerase II/histidine kinase"/>
    <property type="match status" value="1"/>
</dbReference>
<dbReference type="Gene3D" id="3.30.565.10">
    <property type="entry name" value="Histidine kinase-like ATPase, C-terminal domain"/>
    <property type="match status" value="1"/>
</dbReference>
<evidence type="ECO:0000256" key="2">
    <source>
        <dbReference type="ARBA" id="ARBA00010708"/>
    </source>
</evidence>
<comment type="caution">
    <text evidence="10">The sequence shown here is derived from an EMBL/GenBank/DDBJ whole genome shotgun (WGS) entry which is preliminary data.</text>
</comment>
<dbReference type="GO" id="GO:0006265">
    <property type="term" value="P:DNA topological change"/>
    <property type="evidence" value="ECO:0007669"/>
    <property type="project" value="InterPro"/>
</dbReference>
<dbReference type="PANTHER" id="PTHR45866">
    <property type="entry name" value="DNA GYRASE/TOPOISOMERASE SUBUNIT B"/>
    <property type="match status" value="1"/>
</dbReference>
<proteinExistence type="inferred from homology"/>
<dbReference type="EMBL" id="AEBR01000005">
    <property type="protein sequence ID" value="EFM84089.1"/>
    <property type="molecule type" value="Genomic_DNA"/>
</dbReference>
<name>A0A125W9M4_ENTFL</name>
<accession>A0A125W9M4</accession>
<evidence type="ECO:0000313" key="11">
    <source>
        <dbReference type="Proteomes" id="UP000004846"/>
    </source>
</evidence>
<dbReference type="GO" id="GO:0005524">
    <property type="term" value="F:ATP binding"/>
    <property type="evidence" value="ECO:0007669"/>
    <property type="project" value="UniProtKB-KW"/>
</dbReference>
<dbReference type="AlphaFoldDB" id="A0A125W9M4"/>
<dbReference type="Pfam" id="PF00204">
    <property type="entry name" value="DNA_gyraseB"/>
    <property type="match status" value="1"/>
</dbReference>
<dbReference type="InterPro" id="IPR020568">
    <property type="entry name" value="Ribosomal_Su5_D2-typ_SF"/>
</dbReference>
<dbReference type="EC" id="5.6.2.2" evidence="3"/>
<dbReference type="Gene3D" id="3.30.230.10">
    <property type="match status" value="1"/>
</dbReference>
<dbReference type="SUPFAM" id="SSF54211">
    <property type="entry name" value="Ribosomal protein S5 domain 2-like"/>
    <property type="match status" value="1"/>
</dbReference>
<comment type="similarity">
    <text evidence="2">Belongs to the type II topoisomerase GyrB family.</text>
</comment>
<keyword evidence="8" id="KW-0413">Isomerase</keyword>
<evidence type="ECO:0000259" key="9">
    <source>
        <dbReference type="Pfam" id="PF00204"/>
    </source>
</evidence>
<evidence type="ECO:0000256" key="1">
    <source>
        <dbReference type="ARBA" id="ARBA00000185"/>
    </source>
</evidence>
<evidence type="ECO:0000256" key="4">
    <source>
        <dbReference type="ARBA" id="ARBA00022741"/>
    </source>
</evidence>
<evidence type="ECO:0000256" key="6">
    <source>
        <dbReference type="ARBA" id="ARBA00023029"/>
    </source>
</evidence>